<dbReference type="Gene3D" id="3.60.10.10">
    <property type="entry name" value="Endonuclease/exonuclease/phosphatase"/>
    <property type="match status" value="1"/>
</dbReference>
<feature type="coiled-coil region" evidence="1">
    <location>
        <begin position="192"/>
        <end position="219"/>
    </location>
</feature>
<feature type="compositionally biased region" description="Basic and acidic residues" evidence="2">
    <location>
        <begin position="265"/>
        <end position="276"/>
    </location>
</feature>
<evidence type="ECO:0000313" key="3">
    <source>
        <dbReference type="EMBL" id="VDO79852.1"/>
    </source>
</evidence>
<gene>
    <name evidence="3" type="ORF">SMRZ_LOCUS8135</name>
</gene>
<dbReference type="Proteomes" id="UP000277204">
    <property type="component" value="Unassembled WGS sequence"/>
</dbReference>
<evidence type="ECO:0000256" key="1">
    <source>
        <dbReference type="SAM" id="Coils"/>
    </source>
</evidence>
<sequence length="284" mass="32539">MDNTVCEDIMGRHGLGERNKNGKGFANLCVIDKPVVGGTIFPHRRILKATWISLDHTTGDQIDQICINKKFQRLMEDVRTSRGADIASDHHLVVAKLKLKLKKNWTIGQTTLPRFNTAFLRDTNKINEFKIALNNWFQALQDLLKEEGTTIEYNWKSIKEALISTCQEVLGLKKHSHKEWVSIGTLNTIKGKKNKKTAIKNSQTRAEKIKEQNEYIEANKQVRKNIKADKQKYVKELATTAENSAREGDMKQLYDTTKKLLGKYSKPERPMKEKEGSTITEIQE</sequence>
<name>A0A183LWG0_9TREM</name>
<feature type="region of interest" description="Disordered" evidence="2">
    <location>
        <begin position="261"/>
        <end position="284"/>
    </location>
</feature>
<evidence type="ECO:0000256" key="2">
    <source>
        <dbReference type="SAM" id="MobiDB-lite"/>
    </source>
</evidence>
<dbReference type="AlphaFoldDB" id="A0A183LWG0"/>
<proteinExistence type="predicted"/>
<keyword evidence="1" id="KW-0175">Coiled coil</keyword>
<keyword evidence="4" id="KW-1185">Reference proteome</keyword>
<dbReference type="EMBL" id="UZAI01003445">
    <property type="protein sequence ID" value="VDO79852.1"/>
    <property type="molecule type" value="Genomic_DNA"/>
</dbReference>
<dbReference type="InterPro" id="IPR036691">
    <property type="entry name" value="Endo/exonu/phosph_ase_sf"/>
</dbReference>
<evidence type="ECO:0000313" key="4">
    <source>
        <dbReference type="Proteomes" id="UP000277204"/>
    </source>
</evidence>
<reference evidence="3 4" key="1">
    <citation type="submission" date="2018-11" db="EMBL/GenBank/DDBJ databases">
        <authorList>
            <consortium name="Pathogen Informatics"/>
        </authorList>
    </citation>
    <scope>NUCLEOTIDE SEQUENCE [LARGE SCALE GENOMIC DNA]</scope>
    <source>
        <strain evidence="3 4">Zambia</strain>
    </source>
</reference>
<accession>A0A183LWG0</accession>
<protein>
    <submittedName>
        <fullName evidence="3">Uncharacterized protein</fullName>
    </submittedName>
</protein>
<organism evidence="3 4">
    <name type="scientific">Schistosoma margrebowiei</name>
    <dbReference type="NCBI Taxonomy" id="48269"/>
    <lineage>
        <taxon>Eukaryota</taxon>
        <taxon>Metazoa</taxon>
        <taxon>Spiralia</taxon>
        <taxon>Lophotrochozoa</taxon>
        <taxon>Platyhelminthes</taxon>
        <taxon>Trematoda</taxon>
        <taxon>Digenea</taxon>
        <taxon>Strigeidida</taxon>
        <taxon>Schistosomatoidea</taxon>
        <taxon>Schistosomatidae</taxon>
        <taxon>Schistosoma</taxon>
    </lineage>
</organism>